<reference evidence="1 5" key="2">
    <citation type="submission" date="2020-07" db="EMBL/GenBank/DDBJ databases">
        <title>Sequencing the genomes of 1000 actinobacteria strains.</title>
        <authorList>
            <person name="Klenk H.-P."/>
        </authorList>
    </citation>
    <scope>NUCLEOTIDE SEQUENCE [LARGE SCALE GENOMIC DNA]</scope>
    <source>
        <strain evidence="1 5">DSM 23870</strain>
    </source>
</reference>
<dbReference type="RefSeq" id="WP_129176837.1">
    <property type="nucleotide sequence ID" value="NZ_JACCBI010000001.1"/>
</dbReference>
<evidence type="ECO:0000313" key="1">
    <source>
        <dbReference type="EMBL" id="NYD67020.1"/>
    </source>
</evidence>
<evidence type="ECO:0000313" key="5">
    <source>
        <dbReference type="Proteomes" id="UP000581087"/>
    </source>
</evidence>
<keyword evidence="4" id="KW-1185">Reference proteome</keyword>
<dbReference type="AlphaFoldDB" id="A0A4Q2M0H6"/>
<dbReference type="CDD" id="cd00756">
    <property type="entry name" value="MoaE"/>
    <property type="match status" value="1"/>
</dbReference>
<dbReference type="EMBL" id="JACCBI010000001">
    <property type="protein sequence ID" value="NYD67020.1"/>
    <property type="molecule type" value="Genomic_DNA"/>
</dbReference>
<organism evidence="3 4">
    <name type="scientific">Agromyces atrinae</name>
    <dbReference type="NCBI Taxonomy" id="592376"/>
    <lineage>
        <taxon>Bacteria</taxon>
        <taxon>Bacillati</taxon>
        <taxon>Actinomycetota</taxon>
        <taxon>Actinomycetes</taxon>
        <taxon>Micrococcales</taxon>
        <taxon>Microbacteriaceae</taxon>
        <taxon>Agromyces</taxon>
    </lineage>
</organism>
<dbReference type="EMBL" id="SDPM01000010">
    <property type="protein sequence ID" value="RXZ85355.1"/>
    <property type="molecule type" value="Genomic_DNA"/>
</dbReference>
<proteinExistence type="predicted"/>
<dbReference type="InterPro" id="IPR003448">
    <property type="entry name" value="Mopterin_biosynth_MoaE"/>
</dbReference>
<protein>
    <submittedName>
        <fullName evidence="3">Molybdenum cofactor biosynthesis protein MoaE</fullName>
    </submittedName>
    <submittedName>
        <fullName evidence="1">Molybdopterin synthase catalytic subunit</fullName>
        <ecNumber evidence="1">2.8.1.12</ecNumber>
    </submittedName>
</protein>
<evidence type="ECO:0000313" key="4">
    <source>
        <dbReference type="Proteomes" id="UP000292686"/>
    </source>
</evidence>
<evidence type="ECO:0000313" key="3">
    <source>
        <dbReference type="EMBL" id="RXZ85355.1"/>
    </source>
</evidence>
<dbReference type="InterPro" id="IPR036563">
    <property type="entry name" value="MoaE_sf"/>
</dbReference>
<dbReference type="EC" id="2.8.1.12" evidence="1"/>
<dbReference type="GO" id="GO:0030366">
    <property type="term" value="F:molybdopterin synthase activity"/>
    <property type="evidence" value="ECO:0007669"/>
    <property type="project" value="UniProtKB-EC"/>
</dbReference>
<dbReference type="PANTHER" id="PTHR23404">
    <property type="entry name" value="MOLYBDOPTERIN SYNTHASE RELATED"/>
    <property type="match status" value="1"/>
</dbReference>
<sequence length="136" mass="14463">MTIARVTDAPLSLDEHLRAVDDPHCGAVVSFVGQVRDHDPAVDGVVDAIEYSAHPDAERVLAGLVERFGGPDVKIAISHRVGRLGVGDYALVACVASAHRAEAFETSRALIEAVKTDLPVWKKQHDVAGGAHWVGL</sequence>
<evidence type="ECO:0000313" key="2">
    <source>
        <dbReference type="EMBL" id="RXZ85247.1"/>
    </source>
</evidence>
<dbReference type="SUPFAM" id="SSF54690">
    <property type="entry name" value="Molybdopterin synthase subunit MoaE"/>
    <property type="match status" value="1"/>
</dbReference>
<dbReference type="Gene3D" id="3.90.1170.40">
    <property type="entry name" value="Molybdopterin biosynthesis MoaE subunit"/>
    <property type="match status" value="1"/>
</dbReference>
<gene>
    <name evidence="1" type="ORF">BJ972_001539</name>
    <name evidence="3" type="ORF">ESP50_15605</name>
    <name evidence="2" type="ORF">ESP50_16200</name>
</gene>
<dbReference type="Pfam" id="PF02391">
    <property type="entry name" value="MoaE"/>
    <property type="match status" value="1"/>
</dbReference>
<reference evidence="3 4" key="1">
    <citation type="submission" date="2019-01" db="EMBL/GenBank/DDBJ databases">
        <title>Agromyces.</title>
        <authorList>
            <person name="Li J."/>
        </authorList>
    </citation>
    <scope>NUCLEOTIDE SEQUENCE [LARGE SCALE GENOMIC DNA]</scope>
    <source>
        <strain evidence="3 4">DSM 23870</strain>
    </source>
</reference>
<dbReference type="Proteomes" id="UP000292686">
    <property type="component" value="Unassembled WGS sequence"/>
</dbReference>
<dbReference type="Proteomes" id="UP000581087">
    <property type="component" value="Unassembled WGS sequence"/>
</dbReference>
<comment type="caution">
    <text evidence="3">The sequence shown here is derived from an EMBL/GenBank/DDBJ whole genome shotgun (WGS) entry which is preliminary data.</text>
</comment>
<accession>A0A4Q2M0H6</accession>
<keyword evidence="1" id="KW-0808">Transferase</keyword>
<dbReference type="EMBL" id="SDPM01000011">
    <property type="protein sequence ID" value="RXZ85247.1"/>
    <property type="molecule type" value="Genomic_DNA"/>
</dbReference>
<name>A0A4Q2M0H6_9MICO</name>
<dbReference type="GO" id="GO:0006777">
    <property type="term" value="P:Mo-molybdopterin cofactor biosynthetic process"/>
    <property type="evidence" value="ECO:0007669"/>
    <property type="project" value="InterPro"/>
</dbReference>
<dbReference type="OrthoDB" id="9794429at2"/>